<dbReference type="GO" id="GO:0005634">
    <property type="term" value="C:nucleus"/>
    <property type="evidence" value="ECO:0007669"/>
    <property type="project" value="UniProtKB-SubCell"/>
</dbReference>
<feature type="domain" description="AAA+ ATPase" evidence="10">
    <location>
        <begin position="758"/>
        <end position="891"/>
    </location>
</feature>
<evidence type="ECO:0000256" key="5">
    <source>
        <dbReference type="ARBA" id="ARBA00022705"/>
    </source>
</evidence>
<comment type="similarity">
    <text evidence="3">Belongs to the activator 1 small subunits family.</text>
</comment>
<dbReference type="SUPFAM" id="SSF69304">
    <property type="entry name" value="Tricorn protease N-terminal domain"/>
    <property type="match status" value="2"/>
</dbReference>
<dbReference type="FunFam" id="3.40.50.300:FF:000129">
    <property type="entry name" value="Replication factor C subunit 5"/>
    <property type="match status" value="1"/>
</dbReference>
<dbReference type="InterPro" id="IPR008921">
    <property type="entry name" value="DNA_pol3_clamp-load_cplx_C"/>
</dbReference>
<dbReference type="SUPFAM" id="SSF52540">
    <property type="entry name" value="P-loop containing nucleoside triphosphate hydrolases"/>
    <property type="match status" value="1"/>
</dbReference>
<dbReference type="GO" id="GO:0003677">
    <property type="term" value="F:DNA binding"/>
    <property type="evidence" value="ECO:0007669"/>
    <property type="project" value="InterPro"/>
</dbReference>
<evidence type="ECO:0000259" key="10">
    <source>
        <dbReference type="SMART" id="SM00382"/>
    </source>
</evidence>
<evidence type="ECO:0000313" key="11">
    <source>
        <dbReference type="EMBL" id="CAE5958184.1"/>
    </source>
</evidence>
<proteinExistence type="inferred from homology"/>
<organism evidence="11 12">
    <name type="scientific">Arabidopsis arenosa</name>
    <name type="common">Sand rock-cress</name>
    <name type="synonym">Cardaminopsis arenosa</name>
    <dbReference type="NCBI Taxonomy" id="38785"/>
    <lineage>
        <taxon>Eukaryota</taxon>
        <taxon>Viridiplantae</taxon>
        <taxon>Streptophyta</taxon>
        <taxon>Embryophyta</taxon>
        <taxon>Tracheophyta</taxon>
        <taxon>Spermatophyta</taxon>
        <taxon>Magnoliopsida</taxon>
        <taxon>eudicotyledons</taxon>
        <taxon>Gunneridae</taxon>
        <taxon>Pentapetalae</taxon>
        <taxon>rosids</taxon>
        <taxon>malvids</taxon>
        <taxon>Brassicales</taxon>
        <taxon>Brassicaceae</taxon>
        <taxon>Camelineae</taxon>
        <taxon>Arabidopsis</taxon>
    </lineage>
</organism>
<dbReference type="FunFam" id="1.20.272.10:FF:000016">
    <property type="entry name" value="Replication factor C subunit 4"/>
    <property type="match status" value="1"/>
</dbReference>
<dbReference type="InterPro" id="IPR003593">
    <property type="entry name" value="AAA+_ATPase"/>
</dbReference>
<sequence>MNIAQIIFFASLLLPLHASTLEHQNSNAGDGDTIIFTTLGRSRYEFDIFTLSTTHPPSDSNELRITDGESVNFNGYFPSPSPALISLLPDETLIQMEDSSPLHLIYVTERNGTSSIYYDLIYGGDSDSKMKRRSVLEAPSRVQVPLLSGFDHRSGTTVNSFKDKPSLNGEFLVYVSTHENSGEPRTSWTAVYSTELTTGLTRRLTPSGVADFSPAVSPSGNLTAVASYGERGWTGEVEELSTDIYVFSTRDGTHRVKVVEHGGWPCWVDESTLYFHRRSEVDGWISVYRAILPENGQLTTESVTIQRVTPPGVHAFTPATSPNNHEFIAVATRRPGSDYRHVELFDLKRSEFIELTRLVAPKSHHLNPFLSPDSSRVGYHSCRGEANGRRSPLLFLENIQTTTRDLSLFRIDGSFPSFSPGGDRIAYVKMPGVFVVKPDGSGQREVYNGMAFSTAWDPVRPGVVYSSSGPTFATERTEVDVISIEVDAADKSSSVRRLTTNGKNNAFPWPSPDGKRIVFRSGRTGHKNLYIMDAEKGESGGLWRLTEGAWTDTMCNWSPDGEWIAFASDRESPGSGSFELFLIHPNGTGLRKLIQSGTGGRTNHPIFSPDSKSLVFTSDYAAISAEPISNPHHYQPYGDIFTVKLDGSNLRRLTHNSYEDGTPAWAPRFIHPNNVVLQRRNDSRVSDGSGKIQKTSYKVYKGVSPAPGKNWEQKIRGMAPVLQSSQPWVEKYRPKQVKDVAHQEEVVRVLTNTLQTADCPHMLFYGPPGTGKTTTALAIAHQLFGPELYKSRVLELNASDDRGINVVRTKIKDFAAVAVGSNHRQSGYPCPSFKIIILDEADSMTEDAQNALRRTMETYSKVTRFFFICNYISRIIEPLASRCAKFRFKPLSEEVMSNRILHICNEEGLSLGGEALSTLSSISQGDLRRAITYLQSATRLFGSTITSTDLLDVSGVVPLEVVNKLFTACKSGDFDIANKEVDNIVAEGYPASQIINQLFDIVAEADSDITDMQKAKICKCLAETDKRLVDGADEYLQLLDVASTTILALSEMAQDF</sequence>
<evidence type="ECO:0000256" key="1">
    <source>
        <dbReference type="ARBA" id="ARBA00002386"/>
    </source>
</evidence>
<evidence type="ECO:0000313" key="12">
    <source>
        <dbReference type="Proteomes" id="UP000682877"/>
    </source>
</evidence>
<reference evidence="11" key="1">
    <citation type="submission" date="2021-01" db="EMBL/GenBank/DDBJ databases">
        <authorList>
            <person name="Bezrukov I."/>
        </authorList>
    </citation>
    <scope>NUCLEOTIDE SEQUENCE</scope>
</reference>
<dbReference type="InterPro" id="IPR011042">
    <property type="entry name" value="6-blade_b-propeller_TolB-like"/>
</dbReference>
<dbReference type="InterPro" id="IPR003959">
    <property type="entry name" value="ATPase_AAA_core"/>
</dbReference>
<evidence type="ECO:0000256" key="6">
    <source>
        <dbReference type="ARBA" id="ARBA00022741"/>
    </source>
</evidence>
<evidence type="ECO:0000256" key="4">
    <source>
        <dbReference type="ARBA" id="ARBA00011480"/>
    </source>
</evidence>
<dbReference type="Pfam" id="PF21960">
    <property type="entry name" value="RCF1-5-like_lid"/>
    <property type="match status" value="1"/>
</dbReference>
<dbReference type="FunFam" id="2.120.10.30:FF:000243">
    <property type="entry name" value="DPP6 amino-terminal domain protein"/>
    <property type="match status" value="1"/>
</dbReference>
<evidence type="ECO:0000256" key="2">
    <source>
        <dbReference type="ARBA" id="ARBA00004123"/>
    </source>
</evidence>
<dbReference type="Gene3D" id="2.120.10.30">
    <property type="entry name" value="TolB, C-terminal domain"/>
    <property type="match status" value="3"/>
</dbReference>
<dbReference type="CDD" id="cd00009">
    <property type="entry name" value="AAA"/>
    <property type="match status" value="1"/>
</dbReference>
<keyword evidence="5" id="KW-0235">DNA replication</keyword>
<dbReference type="Proteomes" id="UP000682877">
    <property type="component" value="Chromosome 1"/>
</dbReference>
<dbReference type="Pfam" id="PF07676">
    <property type="entry name" value="PD40"/>
    <property type="match status" value="3"/>
</dbReference>
<comment type="subunit">
    <text evidence="4">Heterotetramer of subunits RFC2, RFC3, RFC4 and RFC5 that can form a complex with RFC1.</text>
</comment>
<dbReference type="NCBIfam" id="NF001679">
    <property type="entry name" value="PRK00440.1"/>
    <property type="match status" value="1"/>
</dbReference>
<keyword evidence="12" id="KW-1185">Reference proteome</keyword>
<feature type="chain" id="PRO_5035762745" description="AAA+ ATPase domain-containing protein" evidence="9">
    <location>
        <begin position="19"/>
        <end position="1056"/>
    </location>
</feature>
<dbReference type="PANTHER" id="PTHR32161:SF8">
    <property type="entry name" value="DPP6 N-TERMINAL DOMAIN-LIKE PROTEIN"/>
    <property type="match status" value="1"/>
</dbReference>
<dbReference type="Gene3D" id="3.40.50.300">
    <property type="entry name" value="P-loop containing nucleotide triphosphate hydrolases"/>
    <property type="match status" value="1"/>
</dbReference>
<comment type="function">
    <text evidence="1">May be involved in DNA replication and thus regulate cell proliferation.</text>
</comment>
<dbReference type="SMART" id="SM00382">
    <property type="entry name" value="AAA"/>
    <property type="match status" value="1"/>
</dbReference>
<dbReference type="CDD" id="cd18140">
    <property type="entry name" value="HLD_clamp_RFC"/>
    <property type="match status" value="1"/>
</dbReference>
<dbReference type="Pfam" id="PF00004">
    <property type="entry name" value="AAA"/>
    <property type="match status" value="1"/>
</dbReference>
<keyword evidence="7" id="KW-0067">ATP-binding</keyword>
<name>A0A8S1ZJK7_ARAAE</name>
<dbReference type="InterPro" id="IPR047854">
    <property type="entry name" value="RFC_lid"/>
</dbReference>
<dbReference type="EMBL" id="LR999451">
    <property type="protein sequence ID" value="CAE5958184.1"/>
    <property type="molecule type" value="Genomic_DNA"/>
</dbReference>
<comment type="subcellular location">
    <subcellularLocation>
        <location evidence="2">Nucleus</location>
    </subcellularLocation>
</comment>
<dbReference type="FunFam" id="1.10.8.60:FF:000032">
    <property type="entry name" value="Replication factor C subunit 4"/>
    <property type="match status" value="1"/>
</dbReference>
<dbReference type="GO" id="GO:0006260">
    <property type="term" value="P:DNA replication"/>
    <property type="evidence" value="ECO:0007669"/>
    <property type="project" value="UniProtKB-KW"/>
</dbReference>
<dbReference type="Gene3D" id="1.10.8.60">
    <property type="match status" value="1"/>
</dbReference>
<protein>
    <recommendedName>
        <fullName evidence="10">AAA+ ATPase domain-containing protein</fullName>
    </recommendedName>
</protein>
<dbReference type="GO" id="GO:0016887">
    <property type="term" value="F:ATP hydrolysis activity"/>
    <property type="evidence" value="ECO:0007669"/>
    <property type="project" value="InterPro"/>
</dbReference>
<dbReference type="Pfam" id="PF08542">
    <property type="entry name" value="Rep_fac_C"/>
    <property type="match status" value="1"/>
</dbReference>
<dbReference type="InterPro" id="IPR027417">
    <property type="entry name" value="P-loop_NTPase"/>
</dbReference>
<dbReference type="GO" id="GO:0005524">
    <property type="term" value="F:ATP binding"/>
    <property type="evidence" value="ECO:0007669"/>
    <property type="project" value="UniProtKB-KW"/>
</dbReference>
<dbReference type="InterPro" id="IPR013748">
    <property type="entry name" value="Rep_factorC_C"/>
</dbReference>
<dbReference type="InterPro" id="IPR011659">
    <property type="entry name" value="WD40"/>
</dbReference>
<dbReference type="PANTHER" id="PTHR32161">
    <property type="entry name" value="DPP6 N-TERMINAL DOMAIN-LIKE PROTEIN"/>
    <property type="match status" value="1"/>
</dbReference>
<dbReference type="SUPFAM" id="SSF48019">
    <property type="entry name" value="post-AAA+ oligomerization domain-like"/>
    <property type="match status" value="1"/>
</dbReference>
<evidence type="ECO:0000256" key="9">
    <source>
        <dbReference type="SAM" id="SignalP"/>
    </source>
</evidence>
<evidence type="ECO:0000256" key="7">
    <source>
        <dbReference type="ARBA" id="ARBA00022840"/>
    </source>
</evidence>
<evidence type="ECO:0000256" key="8">
    <source>
        <dbReference type="ARBA" id="ARBA00023242"/>
    </source>
</evidence>
<keyword evidence="9" id="KW-0732">Signal</keyword>
<accession>A0A8S1ZJK7</accession>
<feature type="signal peptide" evidence="9">
    <location>
        <begin position="1"/>
        <end position="18"/>
    </location>
</feature>
<dbReference type="SUPFAM" id="SSF82171">
    <property type="entry name" value="DPP6 N-terminal domain-like"/>
    <property type="match status" value="1"/>
</dbReference>
<dbReference type="AlphaFoldDB" id="A0A8S1ZJK7"/>
<keyword evidence="8" id="KW-0539">Nucleus</keyword>
<keyword evidence="6" id="KW-0547">Nucleotide-binding</keyword>
<gene>
    <name evidence="11" type="ORF">AARE701A_LOCUS1809</name>
</gene>
<dbReference type="Gene3D" id="2.120.10.60">
    <property type="entry name" value="Tricorn protease N-terminal domain"/>
    <property type="match status" value="1"/>
</dbReference>
<dbReference type="Gene3D" id="1.20.272.10">
    <property type="match status" value="1"/>
</dbReference>
<evidence type="ECO:0000256" key="3">
    <source>
        <dbReference type="ARBA" id="ARBA00005378"/>
    </source>
</evidence>